<proteinExistence type="predicted"/>
<protein>
    <recommendedName>
        <fullName evidence="4">ESPR domain-containing protein</fullName>
    </recommendedName>
</protein>
<organism evidence="2 3">
    <name type="scientific">Marinobacterium aestuariivivens</name>
    <dbReference type="NCBI Taxonomy" id="1698799"/>
    <lineage>
        <taxon>Bacteria</taxon>
        <taxon>Pseudomonadati</taxon>
        <taxon>Pseudomonadota</taxon>
        <taxon>Gammaproteobacteria</taxon>
        <taxon>Oceanospirillales</taxon>
        <taxon>Oceanospirillaceae</taxon>
        <taxon>Marinobacterium</taxon>
    </lineage>
</organism>
<evidence type="ECO:0000313" key="3">
    <source>
        <dbReference type="Proteomes" id="UP001596422"/>
    </source>
</evidence>
<accession>A0ABW1ZW10</accession>
<feature type="region of interest" description="Disordered" evidence="1">
    <location>
        <begin position="28"/>
        <end position="55"/>
    </location>
</feature>
<evidence type="ECO:0000256" key="1">
    <source>
        <dbReference type="SAM" id="MobiDB-lite"/>
    </source>
</evidence>
<evidence type="ECO:0000313" key="2">
    <source>
        <dbReference type="EMBL" id="MFC6669368.1"/>
    </source>
</evidence>
<name>A0ABW1ZW10_9GAMM</name>
<keyword evidence="3" id="KW-1185">Reference proteome</keyword>
<dbReference type="Proteomes" id="UP001596422">
    <property type="component" value="Unassembled WGS sequence"/>
</dbReference>
<comment type="caution">
    <text evidence="2">The sequence shown here is derived from an EMBL/GenBank/DDBJ whole genome shotgun (WGS) entry which is preliminary data.</text>
</comment>
<reference evidence="3" key="1">
    <citation type="journal article" date="2019" name="Int. J. Syst. Evol. Microbiol.">
        <title>The Global Catalogue of Microorganisms (GCM) 10K type strain sequencing project: providing services to taxonomists for standard genome sequencing and annotation.</title>
        <authorList>
            <consortium name="The Broad Institute Genomics Platform"/>
            <consortium name="The Broad Institute Genome Sequencing Center for Infectious Disease"/>
            <person name="Wu L."/>
            <person name="Ma J."/>
        </authorList>
    </citation>
    <scope>NUCLEOTIDE SEQUENCE [LARGE SCALE GENOMIC DNA]</scope>
    <source>
        <strain evidence="3">NBRC 111756</strain>
    </source>
</reference>
<gene>
    <name evidence="2" type="ORF">ACFQDL_04095</name>
</gene>
<evidence type="ECO:0008006" key="4">
    <source>
        <dbReference type="Google" id="ProtNLM"/>
    </source>
</evidence>
<dbReference type="RefSeq" id="WP_379907927.1">
    <property type="nucleotide sequence ID" value="NZ_JBHSWE010000001.1"/>
</dbReference>
<sequence>MTGRRHALRLDLKKKRRLVAIRILASSQPSACQPGASQDSSSSEAARAISPTTVS</sequence>
<dbReference type="EMBL" id="JBHSWE010000001">
    <property type="protein sequence ID" value="MFC6669368.1"/>
    <property type="molecule type" value="Genomic_DNA"/>
</dbReference>